<name>A0A518DYH2_9BACT</name>
<dbReference type="PANTHER" id="PTHR38710">
    <property type="entry name" value="WITH PUTATIVE URIDYL PYROPHOSPHORYLASE-RELATED"/>
    <property type="match status" value="1"/>
</dbReference>
<gene>
    <name evidence="7" type="primary">hddA</name>
    <name evidence="7" type="ORF">Pla8534_46730</name>
</gene>
<dbReference type="Gene3D" id="3.30.230.120">
    <property type="match status" value="1"/>
</dbReference>
<feature type="transmembrane region" description="Helical" evidence="4">
    <location>
        <begin position="114"/>
        <end position="135"/>
    </location>
</feature>
<dbReference type="Pfam" id="PF08544">
    <property type="entry name" value="GHMP_kinases_C"/>
    <property type="match status" value="1"/>
</dbReference>
<dbReference type="SUPFAM" id="SSF54211">
    <property type="entry name" value="Ribosomal protein S5 domain 2-like"/>
    <property type="match status" value="1"/>
</dbReference>
<keyword evidence="4" id="KW-0812">Transmembrane</keyword>
<feature type="domain" description="GHMP kinase N-terminal" evidence="5">
    <location>
        <begin position="79"/>
        <end position="171"/>
    </location>
</feature>
<dbReference type="OrthoDB" id="250531at2"/>
<feature type="domain" description="GHMP kinase C-terminal" evidence="6">
    <location>
        <begin position="248"/>
        <end position="322"/>
    </location>
</feature>
<evidence type="ECO:0000256" key="1">
    <source>
        <dbReference type="ARBA" id="ARBA00022741"/>
    </source>
</evidence>
<dbReference type="GO" id="GO:0016301">
    <property type="term" value="F:kinase activity"/>
    <property type="evidence" value="ECO:0007669"/>
    <property type="project" value="UniProtKB-KW"/>
</dbReference>
<dbReference type="GO" id="GO:0005524">
    <property type="term" value="F:ATP binding"/>
    <property type="evidence" value="ECO:0007669"/>
    <property type="project" value="UniProtKB-KW"/>
</dbReference>
<dbReference type="InterPro" id="IPR053034">
    <property type="entry name" value="Glucuronokinase-like"/>
</dbReference>
<keyword evidence="4" id="KW-1133">Transmembrane helix</keyword>
<dbReference type="EMBL" id="CP036433">
    <property type="protein sequence ID" value="QDU96851.1"/>
    <property type="molecule type" value="Genomic_DNA"/>
</dbReference>
<dbReference type="InterPro" id="IPR006204">
    <property type="entry name" value="GHMP_kinase_N_dom"/>
</dbReference>
<dbReference type="InterPro" id="IPR013750">
    <property type="entry name" value="GHMP_kinase_C_dom"/>
</dbReference>
<dbReference type="InterPro" id="IPR036554">
    <property type="entry name" value="GHMP_kinase_C_sf"/>
</dbReference>
<keyword evidence="2 7" id="KW-0418">Kinase</keyword>
<dbReference type="AlphaFoldDB" id="A0A518DYH2"/>
<evidence type="ECO:0000256" key="3">
    <source>
        <dbReference type="ARBA" id="ARBA00022840"/>
    </source>
</evidence>
<protein>
    <submittedName>
        <fullName evidence="7">D-glycero-alpha-D-manno-heptose 7-phosphate kinase</fullName>
        <ecNumber evidence="7">2.7.1.168</ecNumber>
    </submittedName>
</protein>
<evidence type="ECO:0000256" key="4">
    <source>
        <dbReference type="SAM" id="Phobius"/>
    </source>
</evidence>
<keyword evidence="3" id="KW-0067">ATP-binding</keyword>
<dbReference type="SUPFAM" id="SSF55060">
    <property type="entry name" value="GHMP Kinase, C-terminal domain"/>
    <property type="match status" value="1"/>
</dbReference>
<evidence type="ECO:0000313" key="8">
    <source>
        <dbReference type="Proteomes" id="UP000317648"/>
    </source>
</evidence>
<dbReference type="PRINTS" id="PR00959">
    <property type="entry name" value="MEVGALKINASE"/>
</dbReference>
<dbReference type="PANTHER" id="PTHR38710:SF1">
    <property type="entry name" value="WITH PUTATIVE URIDYL PYROPHOSPHORYLASE-RELATED"/>
    <property type="match status" value="1"/>
</dbReference>
<reference evidence="7 8" key="1">
    <citation type="submission" date="2019-02" db="EMBL/GenBank/DDBJ databases">
        <title>Deep-cultivation of Planctomycetes and their phenomic and genomic characterization uncovers novel biology.</title>
        <authorList>
            <person name="Wiegand S."/>
            <person name="Jogler M."/>
            <person name="Boedeker C."/>
            <person name="Pinto D."/>
            <person name="Vollmers J."/>
            <person name="Rivas-Marin E."/>
            <person name="Kohn T."/>
            <person name="Peeters S.H."/>
            <person name="Heuer A."/>
            <person name="Rast P."/>
            <person name="Oberbeckmann S."/>
            <person name="Bunk B."/>
            <person name="Jeske O."/>
            <person name="Meyerdierks A."/>
            <person name="Storesund J.E."/>
            <person name="Kallscheuer N."/>
            <person name="Luecker S."/>
            <person name="Lage O.M."/>
            <person name="Pohl T."/>
            <person name="Merkel B.J."/>
            <person name="Hornburger P."/>
            <person name="Mueller R.-W."/>
            <person name="Bruemmer F."/>
            <person name="Labrenz M."/>
            <person name="Spormann A.M."/>
            <person name="Op den Camp H."/>
            <person name="Overmann J."/>
            <person name="Amann R."/>
            <person name="Jetten M.S.M."/>
            <person name="Mascher T."/>
            <person name="Medema M.H."/>
            <person name="Devos D.P."/>
            <person name="Kaster A.-K."/>
            <person name="Ovreas L."/>
            <person name="Rohde M."/>
            <person name="Galperin M.Y."/>
            <person name="Jogler C."/>
        </authorList>
    </citation>
    <scope>NUCLEOTIDE SEQUENCE [LARGE SCALE GENOMIC DNA]</scope>
    <source>
        <strain evidence="7 8">Pla85_3_4</strain>
    </source>
</reference>
<dbReference type="Proteomes" id="UP000317648">
    <property type="component" value="Chromosome"/>
</dbReference>
<sequence>MEIIRRRAYARAGLVGNPSDGYFGKTLSVIVRDYFAEVVLYEWEEIEVLLTDEDRNRFATIDDLARDVKLHGYYGGIRLIKAAIHRFVEYCRQQETPLHDRKFSIRYRTNIPRAVGLAGSSAIVVATLRGLLAFYQVDMPLAVQASWVLGVENELGIAAGLQDRVIQVYEGLVFMDFAQEQMQTLNGFRVGQYQSMDPALLPPLYLAYSTTAGEPTEVFHNNLRARFEAGEPSVLAAMEGFAGLADEAREALLRGDHAAFEQTLNANFDLRRRICQLPADQIAMVETARSVGASAKFAGSGGAIVGVCADPQKFQRLQHAMAQIDCLVWRPAIILEPPVEFDNRYD</sequence>
<keyword evidence="8" id="KW-1185">Reference proteome</keyword>
<dbReference type="InterPro" id="IPR020568">
    <property type="entry name" value="Ribosomal_Su5_D2-typ_SF"/>
</dbReference>
<keyword evidence="1" id="KW-0547">Nucleotide-binding</keyword>
<evidence type="ECO:0000313" key="7">
    <source>
        <dbReference type="EMBL" id="QDU96851.1"/>
    </source>
</evidence>
<keyword evidence="7" id="KW-0808">Transferase</keyword>
<dbReference type="KEGG" id="lcre:Pla8534_46730"/>
<dbReference type="RefSeq" id="WP_145055515.1">
    <property type="nucleotide sequence ID" value="NZ_CP036433.1"/>
</dbReference>
<evidence type="ECO:0000259" key="6">
    <source>
        <dbReference type="Pfam" id="PF08544"/>
    </source>
</evidence>
<dbReference type="EC" id="2.7.1.168" evidence="7"/>
<proteinExistence type="predicted"/>
<evidence type="ECO:0000259" key="5">
    <source>
        <dbReference type="Pfam" id="PF00288"/>
    </source>
</evidence>
<accession>A0A518DYH2</accession>
<evidence type="ECO:0000256" key="2">
    <source>
        <dbReference type="ARBA" id="ARBA00022777"/>
    </source>
</evidence>
<dbReference type="Pfam" id="PF00288">
    <property type="entry name" value="GHMP_kinases_N"/>
    <property type="match status" value="1"/>
</dbReference>
<organism evidence="7 8">
    <name type="scientific">Lignipirellula cremea</name>
    <dbReference type="NCBI Taxonomy" id="2528010"/>
    <lineage>
        <taxon>Bacteria</taxon>
        <taxon>Pseudomonadati</taxon>
        <taxon>Planctomycetota</taxon>
        <taxon>Planctomycetia</taxon>
        <taxon>Pirellulales</taxon>
        <taxon>Pirellulaceae</taxon>
        <taxon>Lignipirellula</taxon>
    </lineage>
</organism>
<keyword evidence="4" id="KW-0472">Membrane</keyword>